<dbReference type="Gene3D" id="2.40.50.180">
    <property type="entry name" value="CheA-289, Domain 4"/>
    <property type="match status" value="1"/>
</dbReference>
<dbReference type="InterPro" id="IPR036061">
    <property type="entry name" value="CheW-like_dom_sf"/>
</dbReference>
<reference evidence="2 3" key="1">
    <citation type="submission" date="2021-11" db="EMBL/GenBank/DDBJ databases">
        <authorList>
            <person name="Liang Q."/>
            <person name="Mou H."/>
            <person name="Liu Z."/>
        </authorList>
    </citation>
    <scope>NUCLEOTIDE SEQUENCE [LARGE SCALE GENOMIC DNA]</scope>
    <source>
        <strain evidence="2 3">CHU3</strain>
    </source>
</reference>
<sequence>MSRSTRDAPADLLRGAIAEQAAAGPMCQMLRLAVGQETLVVPIEAVREILEVGRMTPLPQTPDFVRGVMNLRGAVVPVIDLGARFGFGATEIARRSAIIVVEAKGDDDFDRLVAGLLVDAVFEVLDVDSKRIEAVPNLGVGVAGEFLAGMVNVASGYAALLNLDQVLSPVALSALIAEAQIA</sequence>
<dbReference type="PANTHER" id="PTHR22617:SF41">
    <property type="entry name" value="CHEMOTAXIS SIGNAL TRANSDUCTION SYSTEM ADAPTOR PROTEIN CHEW"/>
    <property type="match status" value="1"/>
</dbReference>
<name>A0ABT2YEJ5_9BURK</name>
<dbReference type="Proteomes" id="UP001209701">
    <property type="component" value="Unassembled WGS sequence"/>
</dbReference>
<feature type="domain" description="CheW-like" evidence="1">
    <location>
        <begin position="26"/>
        <end position="172"/>
    </location>
</feature>
<comment type="caution">
    <text evidence="2">The sequence shown here is derived from an EMBL/GenBank/DDBJ whole genome shotgun (WGS) entry which is preliminary data.</text>
</comment>
<dbReference type="InterPro" id="IPR039315">
    <property type="entry name" value="CheW"/>
</dbReference>
<evidence type="ECO:0000259" key="1">
    <source>
        <dbReference type="PROSITE" id="PS50851"/>
    </source>
</evidence>
<evidence type="ECO:0000313" key="3">
    <source>
        <dbReference type="Proteomes" id="UP001209701"/>
    </source>
</evidence>
<gene>
    <name evidence="2" type="ORF">LNV07_10325</name>
</gene>
<evidence type="ECO:0000313" key="2">
    <source>
        <dbReference type="EMBL" id="MCV2368482.1"/>
    </source>
</evidence>
<dbReference type="PROSITE" id="PS50851">
    <property type="entry name" value="CHEW"/>
    <property type="match status" value="1"/>
</dbReference>
<dbReference type="PANTHER" id="PTHR22617">
    <property type="entry name" value="CHEMOTAXIS SENSOR HISTIDINE KINASE-RELATED"/>
    <property type="match status" value="1"/>
</dbReference>
<dbReference type="Gene3D" id="2.30.30.40">
    <property type="entry name" value="SH3 Domains"/>
    <property type="match status" value="1"/>
</dbReference>
<dbReference type="SUPFAM" id="SSF50341">
    <property type="entry name" value="CheW-like"/>
    <property type="match status" value="1"/>
</dbReference>
<dbReference type="Pfam" id="PF01584">
    <property type="entry name" value="CheW"/>
    <property type="match status" value="1"/>
</dbReference>
<keyword evidence="3" id="KW-1185">Reference proteome</keyword>
<proteinExistence type="predicted"/>
<dbReference type="EMBL" id="JAJIRN010000004">
    <property type="protein sequence ID" value="MCV2368482.1"/>
    <property type="molecule type" value="Genomic_DNA"/>
</dbReference>
<organism evidence="2 3">
    <name type="scientific">Roseateles oligotrophus</name>
    <dbReference type="NCBI Taxonomy" id="1769250"/>
    <lineage>
        <taxon>Bacteria</taxon>
        <taxon>Pseudomonadati</taxon>
        <taxon>Pseudomonadota</taxon>
        <taxon>Betaproteobacteria</taxon>
        <taxon>Burkholderiales</taxon>
        <taxon>Sphaerotilaceae</taxon>
        <taxon>Roseateles</taxon>
    </lineage>
</organism>
<dbReference type="RefSeq" id="WP_263571080.1">
    <property type="nucleotide sequence ID" value="NZ_JAJIRN010000004.1"/>
</dbReference>
<dbReference type="InterPro" id="IPR002545">
    <property type="entry name" value="CheW-lke_dom"/>
</dbReference>
<accession>A0ABT2YEJ5</accession>
<dbReference type="SMART" id="SM00260">
    <property type="entry name" value="CheW"/>
    <property type="match status" value="1"/>
</dbReference>
<protein>
    <submittedName>
        <fullName evidence="2">Chemotaxis protein CheW</fullName>
    </submittedName>
</protein>